<organism evidence="2">
    <name type="scientific">Arthroderma gypseum (strain ATCC MYA-4604 / CBS 118893)</name>
    <name type="common">Microsporum gypseum</name>
    <dbReference type="NCBI Taxonomy" id="535722"/>
    <lineage>
        <taxon>Eukaryota</taxon>
        <taxon>Fungi</taxon>
        <taxon>Dikarya</taxon>
        <taxon>Ascomycota</taxon>
        <taxon>Pezizomycotina</taxon>
        <taxon>Eurotiomycetes</taxon>
        <taxon>Eurotiomycetidae</taxon>
        <taxon>Onygenales</taxon>
        <taxon>Arthrodermataceae</taxon>
        <taxon>Nannizzia</taxon>
    </lineage>
</organism>
<reference evidence="2" key="1">
    <citation type="journal article" date="2012" name="MBio">
        <title>Comparative genome analysis of Trichophyton rubrum and related dermatophytes reveals candidate genes involved in infection.</title>
        <authorList>
            <person name="Martinez D.A."/>
            <person name="Oliver B.G."/>
            <person name="Graeser Y."/>
            <person name="Goldberg J.M."/>
            <person name="Li W."/>
            <person name="Martinez-Rossi N.M."/>
            <person name="Monod M."/>
            <person name="Shelest E."/>
            <person name="Barton R.C."/>
            <person name="Birch E."/>
            <person name="Brakhage A.A."/>
            <person name="Chen Z."/>
            <person name="Gurr S.J."/>
            <person name="Heiman D."/>
            <person name="Heitman J."/>
            <person name="Kosti I."/>
            <person name="Rossi A."/>
            <person name="Saif S."/>
            <person name="Samalova M."/>
            <person name="Saunders C.W."/>
            <person name="Shea T."/>
            <person name="Summerbell R.C."/>
            <person name="Xu J."/>
            <person name="Young S."/>
            <person name="Zeng Q."/>
            <person name="Birren B.W."/>
            <person name="Cuomo C.A."/>
            <person name="White T.C."/>
        </authorList>
    </citation>
    <scope>NUCLEOTIDE SEQUENCE [LARGE SCALE GENOMIC DNA]</scope>
    <source>
        <strain evidence="2">ATCC MYA-4604 / CBS 118893</strain>
    </source>
</reference>
<dbReference type="GeneID" id="10025253"/>
<proteinExistence type="predicted"/>
<dbReference type="eggNOG" id="ENOG502SNA7">
    <property type="taxonomic scope" value="Eukaryota"/>
</dbReference>
<dbReference type="AlphaFoldDB" id="E4V5A9"/>
<dbReference type="InParanoid" id="E4V5A9"/>
<protein>
    <submittedName>
        <fullName evidence="1">Uncharacterized protein</fullName>
    </submittedName>
</protein>
<dbReference type="VEuPathDB" id="FungiDB:MGYG_08197"/>
<sequence length="271" mass="30798">MNHRDYTSPFLFAVFIFISLHASYLTFANMAIVNMLGTIAGEPLHSSSIKAAVVINEPQVSNSVGGLPNVRIWNEVGGLFILLSTSEEYKQAILVKSKSSMTIKGYSPYRFFPGHDDDICIAWVSTTWTDDCGGNKNAVTGDFIESYSGVRFPRSLYISDKVDHHPNRFWLNKNGSAENLTPSALAWILRKSRLCNNINFGLREKDYPISINEYPQACRSTIRRPGWVSPELFTVLEQPWILKQLFCRAAFLRQPLEHRSHKSNKRFFLLS</sequence>
<dbReference type="HOGENOM" id="CLU_1026633_0_0_1"/>
<dbReference type="RefSeq" id="XP_003170018.1">
    <property type="nucleotide sequence ID" value="XM_003169970.1"/>
</dbReference>
<dbReference type="EMBL" id="DS989829">
    <property type="protein sequence ID" value="EFR05183.1"/>
    <property type="molecule type" value="Genomic_DNA"/>
</dbReference>
<dbReference type="Proteomes" id="UP000002669">
    <property type="component" value="Unassembled WGS sequence"/>
</dbReference>
<name>E4V5A9_ARTGP</name>
<evidence type="ECO:0000313" key="2">
    <source>
        <dbReference type="Proteomes" id="UP000002669"/>
    </source>
</evidence>
<gene>
    <name evidence="1" type="ORF">MGYG_08197</name>
</gene>
<dbReference type="OMA" id="VRIWNEV"/>
<keyword evidence="2" id="KW-1185">Reference proteome</keyword>
<evidence type="ECO:0000313" key="1">
    <source>
        <dbReference type="EMBL" id="EFR05183.1"/>
    </source>
</evidence>
<dbReference type="OrthoDB" id="5365129at2759"/>
<accession>E4V5A9</accession>